<dbReference type="PROSITE" id="PS00623">
    <property type="entry name" value="GMC_OXRED_1"/>
    <property type="match status" value="1"/>
</dbReference>
<dbReference type="GO" id="GO:0050660">
    <property type="term" value="F:flavin adenine dinucleotide binding"/>
    <property type="evidence" value="ECO:0007669"/>
    <property type="project" value="InterPro"/>
</dbReference>
<name>A0AAJ6BMB8_9SPHN</name>
<dbReference type="PROSITE" id="PS51257">
    <property type="entry name" value="PROKAR_LIPOPROTEIN"/>
    <property type="match status" value="1"/>
</dbReference>
<proteinExistence type="inferred from homology"/>
<organism evidence="9 10">
    <name type="scientific">Candidatus Andeanibacterium colombiense</name>
    <dbReference type="NCBI Taxonomy" id="3121345"/>
    <lineage>
        <taxon>Bacteria</taxon>
        <taxon>Pseudomonadati</taxon>
        <taxon>Pseudomonadota</taxon>
        <taxon>Alphaproteobacteria</taxon>
        <taxon>Sphingomonadales</taxon>
        <taxon>Sphingomonadaceae</taxon>
        <taxon>Candidatus Andeanibacterium</taxon>
    </lineage>
</organism>
<evidence type="ECO:0000256" key="5">
    <source>
        <dbReference type="PIRSR" id="PIRSR000137-2"/>
    </source>
</evidence>
<evidence type="ECO:0000313" key="9">
    <source>
        <dbReference type="EMBL" id="WEK45952.1"/>
    </source>
</evidence>
<feature type="domain" description="Glucose-methanol-choline oxidoreductase N-terminal" evidence="7">
    <location>
        <begin position="79"/>
        <end position="102"/>
    </location>
</feature>
<evidence type="ECO:0000259" key="7">
    <source>
        <dbReference type="PROSITE" id="PS00623"/>
    </source>
</evidence>
<sequence length="531" mass="56613">MKPDFIVIGGGSAGCAVAGRLAEAGKRVTLLEAGKDGGGLKVRVPALMGSLVQNPEFDWCYFGEPDPSVGGRPSPWPAGRRIGGGSAINGMMFIRGHRWDYDRWAELGAAGWDYESCLPYFRRIEDNERGADQWRGAGGPVSVSECRSRYTITDNWIDATVAAGISRSPDLNGESAEGVDHIQLSQRRGSRSTAAGFLDGLGAGLKPVVLPEAEVLKIEIEDGRATGVTFRRAGKIETLHARQGVVVSAGALNTPRLLMLSGLGPARHLQDMGIELVRDLPGVGGNLQDHVGLHLINTVDMHTLNDDAHGPRAPLQVLRYALFGTGALTTGIGHAQAFVRGRPGLAAPNLQLAFSAFSFEVTPEGNVLLAPESSTATIVGLMRPSHRGRVSLRSPDPSAPPLIEHQLLGNDDDVEQLVEGMAIARRIMRQQPITGHVLAERRPGPEFESKEALRDYVRLASISMFHPVGTAKIGQADDPDAVLDAELRLRGIDGLWVADASVMPTIPQGNTNATAIMIGDKAADHILRTAG</sequence>
<dbReference type="Proteomes" id="UP001218362">
    <property type="component" value="Chromosome"/>
</dbReference>
<accession>A0AAJ6BMB8</accession>
<evidence type="ECO:0000256" key="6">
    <source>
        <dbReference type="RuleBase" id="RU003968"/>
    </source>
</evidence>
<dbReference type="InterPro" id="IPR012132">
    <property type="entry name" value="GMC_OxRdtase"/>
</dbReference>
<evidence type="ECO:0000256" key="2">
    <source>
        <dbReference type="ARBA" id="ARBA00010790"/>
    </source>
</evidence>
<comment type="cofactor">
    <cofactor evidence="1 5">
        <name>FAD</name>
        <dbReference type="ChEBI" id="CHEBI:57692"/>
    </cofactor>
</comment>
<comment type="similarity">
    <text evidence="2 6">Belongs to the GMC oxidoreductase family.</text>
</comment>
<feature type="domain" description="Glucose-methanol-choline oxidoreductase N-terminal" evidence="8">
    <location>
        <begin position="250"/>
        <end position="264"/>
    </location>
</feature>
<evidence type="ECO:0000313" key="10">
    <source>
        <dbReference type="Proteomes" id="UP001218362"/>
    </source>
</evidence>
<evidence type="ECO:0000256" key="3">
    <source>
        <dbReference type="ARBA" id="ARBA00022630"/>
    </source>
</evidence>
<reference evidence="9" key="1">
    <citation type="submission" date="2023-03" db="EMBL/GenBank/DDBJ databases">
        <title>Andean soil-derived lignocellulolytic bacterial consortium as a source of novel taxa and putative plastic-active enzymes.</title>
        <authorList>
            <person name="Diaz-Garcia L."/>
            <person name="Chuvochina M."/>
            <person name="Feuerriegel G."/>
            <person name="Bunk B."/>
            <person name="Sproer C."/>
            <person name="Streit W.R."/>
            <person name="Rodriguez L.M."/>
            <person name="Overmann J."/>
            <person name="Jimenez D.J."/>
        </authorList>
    </citation>
    <scope>NUCLEOTIDE SEQUENCE</scope>
    <source>
        <strain evidence="9">MAG 26</strain>
    </source>
</reference>
<evidence type="ECO:0000259" key="8">
    <source>
        <dbReference type="PROSITE" id="PS00624"/>
    </source>
</evidence>
<protein>
    <submittedName>
        <fullName evidence="9">FAD-dependent oxidoreductase</fullName>
    </submittedName>
</protein>
<dbReference type="SUPFAM" id="SSF51905">
    <property type="entry name" value="FAD/NAD(P)-binding domain"/>
    <property type="match status" value="1"/>
</dbReference>
<dbReference type="GO" id="GO:0016614">
    <property type="term" value="F:oxidoreductase activity, acting on CH-OH group of donors"/>
    <property type="evidence" value="ECO:0007669"/>
    <property type="project" value="InterPro"/>
</dbReference>
<feature type="binding site" evidence="5">
    <location>
        <position position="215"/>
    </location>
    <ligand>
        <name>FAD</name>
        <dbReference type="ChEBI" id="CHEBI:57692"/>
    </ligand>
</feature>
<dbReference type="SUPFAM" id="SSF54373">
    <property type="entry name" value="FAD-linked reductases, C-terminal domain"/>
    <property type="match status" value="1"/>
</dbReference>
<dbReference type="PANTHER" id="PTHR11552">
    <property type="entry name" value="GLUCOSE-METHANOL-CHOLINE GMC OXIDOREDUCTASE"/>
    <property type="match status" value="1"/>
</dbReference>
<dbReference type="PIRSF" id="PIRSF000137">
    <property type="entry name" value="Alcohol_oxidase"/>
    <property type="match status" value="1"/>
</dbReference>
<dbReference type="Pfam" id="PF05199">
    <property type="entry name" value="GMC_oxred_C"/>
    <property type="match status" value="1"/>
</dbReference>
<dbReference type="Pfam" id="PF00732">
    <property type="entry name" value="GMC_oxred_N"/>
    <property type="match status" value="1"/>
</dbReference>
<gene>
    <name evidence="9" type="ORF">P0Y56_13075</name>
</gene>
<evidence type="ECO:0000256" key="1">
    <source>
        <dbReference type="ARBA" id="ARBA00001974"/>
    </source>
</evidence>
<dbReference type="EMBL" id="CP119316">
    <property type="protein sequence ID" value="WEK45952.1"/>
    <property type="molecule type" value="Genomic_DNA"/>
</dbReference>
<dbReference type="PANTHER" id="PTHR11552:SF147">
    <property type="entry name" value="CHOLINE DEHYDROGENASE, MITOCHONDRIAL"/>
    <property type="match status" value="1"/>
</dbReference>
<dbReference type="Gene3D" id="3.30.410.40">
    <property type="match status" value="1"/>
</dbReference>
<keyword evidence="3 6" id="KW-0285">Flavoprotein</keyword>
<dbReference type="AlphaFoldDB" id="A0AAJ6BMB8"/>
<dbReference type="InterPro" id="IPR007867">
    <property type="entry name" value="GMC_OxRtase_C"/>
</dbReference>
<dbReference type="InterPro" id="IPR036188">
    <property type="entry name" value="FAD/NAD-bd_sf"/>
</dbReference>
<dbReference type="Gene3D" id="3.50.50.60">
    <property type="entry name" value="FAD/NAD(P)-binding domain"/>
    <property type="match status" value="1"/>
</dbReference>
<dbReference type="PROSITE" id="PS00624">
    <property type="entry name" value="GMC_OXRED_2"/>
    <property type="match status" value="1"/>
</dbReference>
<keyword evidence="4 5" id="KW-0274">FAD</keyword>
<dbReference type="KEGG" id="acob:P0Y56_13075"/>
<evidence type="ECO:0000256" key="4">
    <source>
        <dbReference type="ARBA" id="ARBA00022827"/>
    </source>
</evidence>
<dbReference type="InterPro" id="IPR000172">
    <property type="entry name" value="GMC_OxRdtase_N"/>
</dbReference>